<keyword evidence="1" id="KW-0201">Cytochrome c-type biogenesis</keyword>
<dbReference type="GO" id="GO:0017004">
    <property type="term" value="P:cytochrome complex assembly"/>
    <property type="evidence" value="ECO:0007669"/>
    <property type="project" value="UniProtKB-KW"/>
</dbReference>
<dbReference type="STRING" id="1337093.MBELCI_0994"/>
<protein>
    <submittedName>
        <fullName evidence="2">Heme lyase subunit CcmH, colocalized with sarcosine oxidase</fullName>
    </submittedName>
</protein>
<gene>
    <name evidence="2" type="ORF">MBELCI_0994</name>
</gene>
<evidence type="ECO:0000313" key="3">
    <source>
        <dbReference type="Proteomes" id="UP000016566"/>
    </source>
</evidence>
<keyword evidence="2" id="KW-0456">Lyase</keyword>
<organism evidence="2 3">
    <name type="scientific">Limimaricola cinnabarinus LL-001</name>
    <dbReference type="NCBI Taxonomy" id="1337093"/>
    <lineage>
        <taxon>Bacteria</taxon>
        <taxon>Pseudomonadati</taxon>
        <taxon>Pseudomonadota</taxon>
        <taxon>Alphaproteobacteria</taxon>
        <taxon>Rhodobacterales</taxon>
        <taxon>Paracoccaceae</taxon>
        <taxon>Limimaricola</taxon>
    </lineage>
</organism>
<dbReference type="EMBL" id="BATB01000008">
    <property type="protein sequence ID" value="GAD54942.1"/>
    <property type="molecule type" value="Genomic_DNA"/>
</dbReference>
<dbReference type="SUPFAM" id="SSF48452">
    <property type="entry name" value="TPR-like"/>
    <property type="match status" value="1"/>
</dbReference>
<evidence type="ECO:0000256" key="1">
    <source>
        <dbReference type="ARBA" id="ARBA00022748"/>
    </source>
</evidence>
<dbReference type="GO" id="GO:0016829">
    <property type="term" value="F:lyase activity"/>
    <property type="evidence" value="ECO:0007669"/>
    <property type="project" value="UniProtKB-KW"/>
</dbReference>
<evidence type="ECO:0000313" key="2">
    <source>
        <dbReference type="EMBL" id="GAD54942.1"/>
    </source>
</evidence>
<reference evidence="2" key="1">
    <citation type="journal article" date="2013" name="Genome Announc.">
        <title>Draft Genome Sequence of Loktanella cinnabarina LL-001T, Isolated from Deep-Sea Floor Sediment.</title>
        <authorList>
            <person name="Nishi S."/>
            <person name="Tsubouchi T."/>
            <person name="Takaki Y."/>
            <person name="Koyanagi R."/>
            <person name="Satoh N."/>
            <person name="Maruyama T."/>
            <person name="Hatada Y."/>
        </authorList>
    </citation>
    <scope>NUCLEOTIDE SEQUENCE [LARGE SCALE GENOMIC DNA]</scope>
    <source>
        <strain evidence="2">LL-001</strain>
    </source>
</reference>
<dbReference type="NCBIfam" id="TIGR03142">
    <property type="entry name" value="cytochro_ccmI"/>
    <property type="match status" value="1"/>
</dbReference>
<dbReference type="InterPro" id="IPR017560">
    <property type="entry name" value="Cyt_c_biogenesis_CcmI"/>
</dbReference>
<comment type="caution">
    <text evidence="2">The sequence shown here is derived from an EMBL/GenBank/DDBJ whole genome shotgun (WGS) entry which is preliminary data.</text>
</comment>
<dbReference type="Gene3D" id="1.25.40.10">
    <property type="entry name" value="Tetratricopeptide repeat domain"/>
    <property type="match status" value="1"/>
</dbReference>
<dbReference type="Proteomes" id="UP000016566">
    <property type="component" value="Unassembled WGS sequence"/>
</dbReference>
<sequence length="399" mass="42420">MLFWIIAVGLSVVVAVALAVPLRQAHAIEEAAPDVAFYRASLAEVEADRGRGLISAEEAERARAEIARRLIAADHVRQGKTVERVRRGPVLPAAVFGAVLVIGGALVLYTDLGAPGIPDQPLGGRIAAAQELREARPSQEAAEAMMPASPVDAPQDYLDMVAQLRAAVPDRPDDLTGWELLSRHEAALGNYAAAARAQERVIALKGDAAEYEDQVALVDRMVAATGGLVTPEAEALLARLLSERQDAEGPLYYMGLLQAQVERPDLAFRYWKRAIDEGDPASPHVELARTQIDRAAALAGVEYTPPALPGPSAADIAAAQDMSAEDRDGMIRGMVEGLSARLAETGGSASEWARLIRALGVLGERERAAQIWAEAQGVFADTDGLDEIREAARAAEVAQ</sequence>
<dbReference type="eggNOG" id="COG4235">
    <property type="taxonomic scope" value="Bacteria"/>
</dbReference>
<dbReference type="AlphaFoldDB" id="U2Z1J5"/>
<keyword evidence="3" id="KW-1185">Reference proteome</keyword>
<accession>U2Z1J5</accession>
<name>U2Z1J5_9RHOB</name>
<proteinExistence type="predicted"/>
<dbReference type="InterPro" id="IPR011990">
    <property type="entry name" value="TPR-like_helical_dom_sf"/>
</dbReference>